<evidence type="ECO:0008006" key="4">
    <source>
        <dbReference type="Google" id="ProtNLM"/>
    </source>
</evidence>
<dbReference type="PANTHER" id="PTHR48007">
    <property type="entry name" value="LEUCINE-RICH REPEAT RECEPTOR-LIKE PROTEIN KINASE PXC1"/>
    <property type="match status" value="1"/>
</dbReference>
<proteinExistence type="predicted"/>
<dbReference type="InterPro" id="IPR046959">
    <property type="entry name" value="PRK1-6/SRF4-like"/>
</dbReference>
<evidence type="ECO:0000313" key="2">
    <source>
        <dbReference type="EMBL" id="ONK80271.1"/>
    </source>
</evidence>
<dbReference type="OMA" id="GNERRWE"/>
<gene>
    <name evidence="2" type="ORF">A4U43_C01F15800</name>
</gene>
<accession>A0A5P1FU82</accession>
<dbReference type="InterPro" id="IPR011009">
    <property type="entry name" value="Kinase-like_dom_sf"/>
</dbReference>
<evidence type="ECO:0000256" key="1">
    <source>
        <dbReference type="SAM" id="MobiDB-lite"/>
    </source>
</evidence>
<keyword evidence="3" id="KW-1185">Reference proteome</keyword>
<dbReference type="EMBL" id="CM007381">
    <property type="protein sequence ID" value="ONK80271.1"/>
    <property type="molecule type" value="Genomic_DNA"/>
</dbReference>
<evidence type="ECO:0000313" key="3">
    <source>
        <dbReference type="Proteomes" id="UP000243459"/>
    </source>
</evidence>
<dbReference type="SUPFAM" id="SSF56112">
    <property type="entry name" value="Protein kinase-like (PK-like)"/>
    <property type="match status" value="1"/>
</dbReference>
<protein>
    <recommendedName>
        <fullName evidence="4">Serine-threonine/tyrosine-protein kinase catalytic domain-containing protein</fullName>
    </recommendedName>
</protein>
<name>A0A5P1FU82_ASPOF</name>
<dbReference type="Gene3D" id="1.10.510.10">
    <property type="entry name" value="Transferase(Phosphotransferase) domain 1"/>
    <property type="match status" value="1"/>
</dbReference>
<feature type="compositionally biased region" description="Low complexity" evidence="1">
    <location>
        <begin position="94"/>
        <end position="106"/>
    </location>
</feature>
<feature type="region of interest" description="Disordered" evidence="1">
    <location>
        <begin position="89"/>
        <end position="113"/>
    </location>
</feature>
<organism evidence="2 3">
    <name type="scientific">Asparagus officinalis</name>
    <name type="common">Garden asparagus</name>
    <dbReference type="NCBI Taxonomy" id="4686"/>
    <lineage>
        <taxon>Eukaryota</taxon>
        <taxon>Viridiplantae</taxon>
        <taxon>Streptophyta</taxon>
        <taxon>Embryophyta</taxon>
        <taxon>Tracheophyta</taxon>
        <taxon>Spermatophyta</taxon>
        <taxon>Magnoliopsida</taxon>
        <taxon>Liliopsida</taxon>
        <taxon>Asparagales</taxon>
        <taxon>Asparagaceae</taxon>
        <taxon>Asparagoideae</taxon>
        <taxon>Asparagus</taxon>
    </lineage>
</organism>
<dbReference type="PANTHER" id="PTHR48007:SF84">
    <property type="entry name" value="(WILD MALAYSIAN BANANA) HYPOTHETICAL PROTEIN"/>
    <property type="match status" value="1"/>
</dbReference>
<sequence>MAPRAPRFGVLVMELVTGRGKWSGEEVEKVRRSVRDGKGFKEVDFRMKDVGNERRWEKEMVECLRVGYLCTAQAPDKRPTMQQVVGLLKDIRPSSTSSGASSSSFSGRMIDPK</sequence>
<reference evidence="3" key="1">
    <citation type="journal article" date="2017" name="Nat. Commun.">
        <title>The asparagus genome sheds light on the origin and evolution of a young Y chromosome.</title>
        <authorList>
            <person name="Harkess A."/>
            <person name="Zhou J."/>
            <person name="Xu C."/>
            <person name="Bowers J.E."/>
            <person name="Van der Hulst R."/>
            <person name="Ayyampalayam S."/>
            <person name="Mercati F."/>
            <person name="Riccardi P."/>
            <person name="McKain M.R."/>
            <person name="Kakrana A."/>
            <person name="Tang H."/>
            <person name="Ray J."/>
            <person name="Groenendijk J."/>
            <person name="Arikit S."/>
            <person name="Mathioni S.M."/>
            <person name="Nakano M."/>
            <person name="Shan H."/>
            <person name="Telgmann-Rauber A."/>
            <person name="Kanno A."/>
            <person name="Yue Z."/>
            <person name="Chen H."/>
            <person name="Li W."/>
            <person name="Chen Y."/>
            <person name="Xu X."/>
            <person name="Zhang Y."/>
            <person name="Luo S."/>
            <person name="Chen H."/>
            <person name="Gao J."/>
            <person name="Mao Z."/>
            <person name="Pires J.C."/>
            <person name="Luo M."/>
            <person name="Kudrna D."/>
            <person name="Wing R.A."/>
            <person name="Meyers B.C."/>
            <person name="Yi K."/>
            <person name="Kong H."/>
            <person name="Lavrijsen P."/>
            <person name="Sunseri F."/>
            <person name="Falavigna A."/>
            <person name="Ye Y."/>
            <person name="Leebens-Mack J.H."/>
            <person name="Chen G."/>
        </authorList>
    </citation>
    <scope>NUCLEOTIDE SEQUENCE [LARGE SCALE GENOMIC DNA]</scope>
    <source>
        <strain evidence="3">cv. DH0086</strain>
    </source>
</reference>
<dbReference type="AlphaFoldDB" id="A0A5P1FU82"/>
<dbReference type="Proteomes" id="UP000243459">
    <property type="component" value="Chromosome 1"/>
</dbReference>
<dbReference type="Gramene" id="ONK80271">
    <property type="protein sequence ID" value="ONK80271"/>
    <property type="gene ID" value="A4U43_C01F15800"/>
</dbReference>